<organism evidence="1 2">
    <name type="scientific">Gardnerella vaginalis</name>
    <dbReference type="NCBI Taxonomy" id="2702"/>
    <lineage>
        <taxon>Bacteria</taxon>
        <taxon>Bacillati</taxon>
        <taxon>Actinomycetota</taxon>
        <taxon>Actinomycetes</taxon>
        <taxon>Bifidobacteriales</taxon>
        <taxon>Bifidobacteriaceae</taxon>
        <taxon>Gardnerella</taxon>
    </lineage>
</organism>
<accession>A0A133P2Q7</accession>
<gene>
    <name evidence="1" type="ORF">HMPREF3208_00095</name>
</gene>
<evidence type="ECO:0000313" key="2">
    <source>
        <dbReference type="Proteomes" id="UP000070687"/>
    </source>
</evidence>
<name>A0A133P2Q7_GARVA</name>
<reference evidence="1 2" key="1">
    <citation type="submission" date="2016-01" db="EMBL/GenBank/DDBJ databases">
        <authorList>
            <person name="Oliw E.H."/>
        </authorList>
    </citation>
    <scope>NUCLEOTIDE SEQUENCE [LARGE SCALE GENOMIC DNA]</scope>
    <source>
        <strain evidence="1 2">PSS_7772B</strain>
    </source>
</reference>
<dbReference type="EMBL" id="LRQB01000005">
    <property type="protein sequence ID" value="KXA22868.1"/>
    <property type="molecule type" value="Genomic_DNA"/>
</dbReference>
<evidence type="ECO:0000313" key="1">
    <source>
        <dbReference type="EMBL" id="KXA22868.1"/>
    </source>
</evidence>
<dbReference type="AlphaFoldDB" id="A0A133P2Q7"/>
<sequence>MRAEKIGIRFVLYSFCVDYFVNLKGMCSDNKKAGWQLICHSAQIMLMMNPA</sequence>
<dbReference type="PATRIC" id="fig|2702.100.peg.87"/>
<proteinExistence type="predicted"/>
<comment type="caution">
    <text evidence="1">The sequence shown here is derived from an EMBL/GenBank/DDBJ whole genome shotgun (WGS) entry which is preliminary data.</text>
</comment>
<dbReference type="Proteomes" id="UP000070687">
    <property type="component" value="Unassembled WGS sequence"/>
</dbReference>
<protein>
    <submittedName>
        <fullName evidence="1">Uncharacterized protein</fullName>
    </submittedName>
</protein>